<dbReference type="PANTHER" id="PTHR42879">
    <property type="entry name" value="3-OXOACYL-(ACYL-CARRIER-PROTEIN) REDUCTASE"/>
    <property type="match status" value="1"/>
</dbReference>
<dbReference type="eggNOG" id="COG1028">
    <property type="taxonomic scope" value="Bacteria"/>
</dbReference>
<dbReference type="InterPro" id="IPR020904">
    <property type="entry name" value="Sc_DH/Rdtase_CS"/>
</dbReference>
<dbReference type="RefSeq" id="WP_005885570.1">
    <property type="nucleotide sequence ID" value="NZ_ADNU01000064.1"/>
</dbReference>
<dbReference type="OrthoDB" id="517007at2"/>
<dbReference type="Pfam" id="PF13561">
    <property type="entry name" value="adh_short_C2"/>
    <property type="match status" value="1"/>
</dbReference>
<dbReference type="Gene3D" id="3.40.50.720">
    <property type="entry name" value="NAD(P)-binding Rossmann-like Domain"/>
    <property type="match status" value="1"/>
</dbReference>
<sequence>MSATSPAQTHRHAVITGASGKLGAALAQRLLDRDWHVDLWSRNTSARTDQLLAEYPERARWHEVDLTDPGTIKQALRARPPGTRLELLVNNAGLLHQNLFVTEPDEITATTVDVNLLGLLHATKACARLMLGNGGGNIINISSINAIRGNRGVATYSAAKAGIEGLTASLARELGPEQIRVNTLMPGYFASDLSANVTDRNLDRITRRTPLGRLGTVDDVLPAFDFLTNPSTTFVTAQTIVIDGGLTC</sequence>
<proteinExistence type="inferred from homology"/>
<evidence type="ECO:0000313" key="3">
    <source>
        <dbReference type="EMBL" id="EFG46733.1"/>
    </source>
</evidence>
<dbReference type="PRINTS" id="PR00081">
    <property type="entry name" value="GDHRDH"/>
</dbReference>
<dbReference type="EC" id="1.1.1.100" evidence="3"/>
<evidence type="ECO:0000256" key="1">
    <source>
        <dbReference type="ARBA" id="ARBA00006484"/>
    </source>
</evidence>
<dbReference type="GO" id="GO:0032787">
    <property type="term" value="P:monocarboxylic acid metabolic process"/>
    <property type="evidence" value="ECO:0007669"/>
    <property type="project" value="UniProtKB-ARBA"/>
</dbReference>
<keyword evidence="2 3" id="KW-0560">Oxidoreductase</keyword>
<organism evidence="3 4">
    <name type="scientific">Brevibacterium mcbrellneri ATCC 49030</name>
    <dbReference type="NCBI Taxonomy" id="585530"/>
    <lineage>
        <taxon>Bacteria</taxon>
        <taxon>Bacillati</taxon>
        <taxon>Actinomycetota</taxon>
        <taxon>Actinomycetes</taxon>
        <taxon>Micrococcales</taxon>
        <taxon>Brevibacteriaceae</taxon>
        <taxon>Brevibacterium</taxon>
    </lineage>
</organism>
<reference evidence="3 4" key="1">
    <citation type="submission" date="2010-04" db="EMBL/GenBank/DDBJ databases">
        <authorList>
            <person name="Qin X."/>
            <person name="Bachman B."/>
            <person name="Battles P."/>
            <person name="Bell A."/>
            <person name="Bess C."/>
            <person name="Bickham C."/>
            <person name="Chaboub L."/>
            <person name="Chen D."/>
            <person name="Coyle M."/>
            <person name="Deiros D.R."/>
            <person name="Dinh H."/>
            <person name="Forbes L."/>
            <person name="Fowler G."/>
            <person name="Francisco L."/>
            <person name="Fu Q."/>
            <person name="Gubbala S."/>
            <person name="Hale W."/>
            <person name="Han Y."/>
            <person name="Hemphill L."/>
            <person name="Highlander S.K."/>
            <person name="Hirani K."/>
            <person name="Hogues M."/>
            <person name="Jackson L."/>
            <person name="Jakkamsetti A."/>
            <person name="Javaid M."/>
            <person name="Jiang H."/>
            <person name="Korchina V."/>
            <person name="Kovar C."/>
            <person name="Lara F."/>
            <person name="Lee S."/>
            <person name="Mata R."/>
            <person name="Mathew T."/>
            <person name="Moen C."/>
            <person name="Morales K."/>
            <person name="Munidasa M."/>
            <person name="Nazareth L."/>
            <person name="Ngo R."/>
            <person name="Nguyen L."/>
            <person name="Okwuonu G."/>
            <person name="Ongeri F."/>
            <person name="Patil S."/>
            <person name="Petrosino J."/>
            <person name="Pham C."/>
            <person name="Pham P."/>
            <person name="Pu L.-L."/>
            <person name="Puazo M."/>
            <person name="Raj R."/>
            <person name="Reid J."/>
            <person name="Rouhana J."/>
            <person name="Saada N."/>
            <person name="Shang Y."/>
            <person name="Simmons D."/>
            <person name="Thornton R."/>
            <person name="Warren J."/>
            <person name="Weissenberger G."/>
            <person name="Zhang J."/>
            <person name="Zhang L."/>
            <person name="Zhou C."/>
            <person name="Zhu D."/>
            <person name="Muzny D."/>
            <person name="Worley K."/>
            <person name="Gibbs R."/>
        </authorList>
    </citation>
    <scope>NUCLEOTIDE SEQUENCE [LARGE SCALE GENOMIC DNA]</scope>
    <source>
        <strain evidence="3 4">ATCC 49030</strain>
    </source>
</reference>
<evidence type="ECO:0000313" key="4">
    <source>
        <dbReference type="Proteomes" id="UP000005714"/>
    </source>
</evidence>
<dbReference type="STRING" id="585530.HMPREF0183_1995"/>
<dbReference type="InterPro" id="IPR036291">
    <property type="entry name" value="NAD(P)-bd_dom_sf"/>
</dbReference>
<protein>
    <submittedName>
        <fullName evidence="3">Oxidoreductase, short chain dehydrogenase/reductase family protein</fullName>
        <ecNumber evidence="3">1.1.1.100</ecNumber>
    </submittedName>
</protein>
<dbReference type="EMBL" id="ADNU01000064">
    <property type="protein sequence ID" value="EFG46733.1"/>
    <property type="molecule type" value="Genomic_DNA"/>
</dbReference>
<dbReference type="AlphaFoldDB" id="D4YPY5"/>
<dbReference type="InterPro" id="IPR002347">
    <property type="entry name" value="SDR_fam"/>
</dbReference>
<dbReference type="Proteomes" id="UP000005714">
    <property type="component" value="Unassembled WGS sequence"/>
</dbReference>
<evidence type="ECO:0000256" key="2">
    <source>
        <dbReference type="ARBA" id="ARBA00023002"/>
    </source>
</evidence>
<name>D4YPY5_9MICO</name>
<dbReference type="SUPFAM" id="SSF51735">
    <property type="entry name" value="NAD(P)-binding Rossmann-fold domains"/>
    <property type="match status" value="1"/>
</dbReference>
<gene>
    <name evidence="3" type="primary">dfnC</name>
    <name evidence="3" type="ORF">HMPREF0183_1995</name>
</gene>
<comment type="similarity">
    <text evidence="1">Belongs to the short-chain dehydrogenases/reductases (SDR) family.</text>
</comment>
<dbReference type="PROSITE" id="PS00061">
    <property type="entry name" value="ADH_SHORT"/>
    <property type="match status" value="1"/>
</dbReference>
<dbReference type="GO" id="GO:0004316">
    <property type="term" value="F:3-oxoacyl-[acyl-carrier-protein] reductase (NADPH) activity"/>
    <property type="evidence" value="ECO:0007669"/>
    <property type="project" value="UniProtKB-EC"/>
</dbReference>
<keyword evidence="4" id="KW-1185">Reference proteome</keyword>
<dbReference type="InterPro" id="IPR050259">
    <property type="entry name" value="SDR"/>
</dbReference>
<accession>D4YPY5</accession>
<dbReference type="PRINTS" id="PR00080">
    <property type="entry name" value="SDRFAMILY"/>
</dbReference>
<dbReference type="FunFam" id="3.40.50.720:FF:000173">
    <property type="entry name" value="3-oxoacyl-[acyl-carrier protein] reductase"/>
    <property type="match status" value="1"/>
</dbReference>
<dbReference type="PANTHER" id="PTHR42879:SF2">
    <property type="entry name" value="3-OXOACYL-[ACYL-CARRIER-PROTEIN] REDUCTASE FABG"/>
    <property type="match status" value="1"/>
</dbReference>
<comment type="caution">
    <text evidence="3">The sequence shown here is derived from an EMBL/GenBank/DDBJ whole genome shotgun (WGS) entry which is preliminary data.</text>
</comment>